<dbReference type="InterPro" id="IPR020846">
    <property type="entry name" value="MFS_dom"/>
</dbReference>
<feature type="domain" description="Major facilitator superfamily (MFS) profile" evidence="8">
    <location>
        <begin position="267"/>
        <end position="463"/>
    </location>
</feature>
<evidence type="ECO:0000256" key="3">
    <source>
        <dbReference type="ARBA" id="ARBA00022692"/>
    </source>
</evidence>
<keyword evidence="10" id="KW-1185">Reference proteome</keyword>
<feature type="region of interest" description="Disordered" evidence="6">
    <location>
        <begin position="1"/>
        <end position="22"/>
    </location>
</feature>
<dbReference type="InterPro" id="IPR050495">
    <property type="entry name" value="ATG22/LtaA_families"/>
</dbReference>
<keyword evidence="4 7" id="KW-1133">Transmembrane helix</keyword>
<feature type="transmembrane region" description="Helical" evidence="7">
    <location>
        <begin position="33"/>
        <end position="61"/>
    </location>
</feature>
<feature type="transmembrane region" description="Helical" evidence="7">
    <location>
        <begin position="73"/>
        <end position="91"/>
    </location>
</feature>
<dbReference type="Proteomes" id="UP000008366">
    <property type="component" value="Unassembled WGS sequence"/>
</dbReference>
<dbReference type="Pfam" id="PF11700">
    <property type="entry name" value="ATG22"/>
    <property type="match status" value="1"/>
</dbReference>
<feature type="transmembrane region" description="Helical" evidence="7">
    <location>
        <begin position="211"/>
        <end position="230"/>
    </location>
</feature>
<dbReference type="PROSITE" id="PS50850">
    <property type="entry name" value="MFS"/>
    <property type="match status" value="1"/>
</dbReference>
<feature type="transmembrane region" description="Helical" evidence="7">
    <location>
        <begin position="302"/>
        <end position="321"/>
    </location>
</feature>
<name>K6WC60_9MICO</name>
<evidence type="ECO:0000256" key="7">
    <source>
        <dbReference type="SAM" id="Phobius"/>
    </source>
</evidence>
<evidence type="ECO:0000256" key="6">
    <source>
        <dbReference type="SAM" id="MobiDB-lite"/>
    </source>
</evidence>
<feature type="transmembrane region" description="Helical" evidence="7">
    <location>
        <begin position="170"/>
        <end position="191"/>
    </location>
</feature>
<gene>
    <name evidence="9" type="ORF">KILIM_050_00070</name>
</gene>
<feature type="transmembrane region" description="Helical" evidence="7">
    <location>
        <begin position="357"/>
        <end position="373"/>
    </location>
</feature>
<protein>
    <submittedName>
        <fullName evidence="9">Putative major facilitator superfamily transporter</fullName>
    </submittedName>
</protein>
<proteinExistence type="predicted"/>
<dbReference type="SUPFAM" id="SSF103473">
    <property type="entry name" value="MFS general substrate transporter"/>
    <property type="match status" value="1"/>
</dbReference>
<keyword evidence="3 7" id="KW-0812">Transmembrane</keyword>
<feature type="transmembrane region" description="Helical" evidence="7">
    <location>
        <begin position="394"/>
        <end position="416"/>
    </location>
</feature>
<evidence type="ECO:0000313" key="10">
    <source>
        <dbReference type="Proteomes" id="UP000008366"/>
    </source>
</evidence>
<feature type="transmembrane region" description="Helical" evidence="7">
    <location>
        <begin position="431"/>
        <end position="449"/>
    </location>
</feature>
<evidence type="ECO:0000259" key="8">
    <source>
        <dbReference type="PROSITE" id="PS50850"/>
    </source>
</evidence>
<dbReference type="InterPro" id="IPR036259">
    <property type="entry name" value="MFS_trans_sf"/>
</dbReference>
<comment type="caution">
    <text evidence="9">The sequence shown here is derived from an EMBL/GenBank/DDBJ whole genome shotgun (WGS) entry which is preliminary data.</text>
</comment>
<evidence type="ECO:0000256" key="1">
    <source>
        <dbReference type="ARBA" id="ARBA00004651"/>
    </source>
</evidence>
<accession>K6WC60</accession>
<evidence type="ECO:0000256" key="4">
    <source>
        <dbReference type="ARBA" id="ARBA00022989"/>
    </source>
</evidence>
<feature type="transmembrane region" description="Helical" evidence="7">
    <location>
        <begin position="333"/>
        <end position="351"/>
    </location>
</feature>
<organism evidence="9 10">
    <name type="scientific">Kineosphaera limosa NBRC 100340</name>
    <dbReference type="NCBI Taxonomy" id="1184609"/>
    <lineage>
        <taxon>Bacteria</taxon>
        <taxon>Bacillati</taxon>
        <taxon>Actinomycetota</taxon>
        <taxon>Actinomycetes</taxon>
        <taxon>Micrococcales</taxon>
        <taxon>Dermatophilaceae</taxon>
        <taxon>Kineosphaera</taxon>
    </lineage>
</organism>
<feature type="compositionally biased region" description="Basic and acidic residues" evidence="6">
    <location>
        <begin position="12"/>
        <end position="22"/>
    </location>
</feature>
<sequence length="463" mass="48904">MSQPPEATGSGPHERGSTGGIERAERRILTTPVVAWAAYDVGSAAFNAVITTFVFTVYLTSSAFGPADQTSSALGQGLAVAGLVIALLAPVTGQRADRAGRRTFWLGVNTALVVLCSAGLFFVRPDPAFLWLGVALVALGNIFEEFAGVQYNAMLPAISTPRTIGRVSGLGWGVGYLGGIVLLGMIVVGFINPEVGWFGVTSHDGENIRVAMLLAAAWTLVFSIPVLLVVRDAKLPHRAPAKKLGLLASYKALFGTIASLWRSDRHTLYFLLASAVFRDGLAGVFTFGGIIAAGTFGFDPGLVIVFGIVANVVAGIATISIGALDDRLGAKRVMVFCLVAMCLAGLGIFLFHDQGPMVFWVLGLILCIFVGPVQSASRTFLARLIPPGREGEVFGLYATTGRAVSFLAPLLFAAAIEIGRRVVEPGQDAQYWGILGIIFVLFIGLMLLLPVHPRQQSLAAEES</sequence>
<dbReference type="EMBL" id="BAHD01000050">
    <property type="protein sequence ID" value="GAB96825.1"/>
    <property type="molecule type" value="Genomic_DNA"/>
</dbReference>
<evidence type="ECO:0000256" key="2">
    <source>
        <dbReference type="ARBA" id="ARBA00022448"/>
    </source>
</evidence>
<keyword evidence="2" id="KW-0813">Transport</keyword>
<dbReference type="GO" id="GO:0005886">
    <property type="term" value="C:plasma membrane"/>
    <property type="evidence" value="ECO:0007669"/>
    <property type="project" value="UniProtKB-SubCell"/>
</dbReference>
<feature type="transmembrane region" description="Helical" evidence="7">
    <location>
        <begin position="129"/>
        <end position="149"/>
    </location>
</feature>
<feature type="transmembrane region" description="Helical" evidence="7">
    <location>
        <begin position="103"/>
        <end position="123"/>
    </location>
</feature>
<evidence type="ECO:0000313" key="9">
    <source>
        <dbReference type="EMBL" id="GAB96825.1"/>
    </source>
</evidence>
<dbReference type="STRING" id="1184609.KILIM_050_00070"/>
<dbReference type="eggNOG" id="COG2270">
    <property type="taxonomic scope" value="Bacteria"/>
</dbReference>
<dbReference type="OrthoDB" id="9768783at2"/>
<dbReference type="PANTHER" id="PTHR23519">
    <property type="entry name" value="AUTOPHAGY-RELATED PROTEIN 22"/>
    <property type="match status" value="1"/>
</dbReference>
<evidence type="ECO:0000256" key="5">
    <source>
        <dbReference type="ARBA" id="ARBA00023136"/>
    </source>
</evidence>
<comment type="subcellular location">
    <subcellularLocation>
        <location evidence="1">Cell membrane</location>
        <topology evidence="1">Multi-pass membrane protein</topology>
    </subcellularLocation>
</comment>
<dbReference type="AlphaFoldDB" id="K6WC60"/>
<dbReference type="Gene3D" id="1.20.1250.20">
    <property type="entry name" value="MFS general substrate transporter like domains"/>
    <property type="match status" value="2"/>
</dbReference>
<dbReference type="GO" id="GO:0022857">
    <property type="term" value="F:transmembrane transporter activity"/>
    <property type="evidence" value="ECO:0007669"/>
    <property type="project" value="InterPro"/>
</dbReference>
<dbReference type="RefSeq" id="WP_006593357.1">
    <property type="nucleotide sequence ID" value="NZ_BAHD01000050.1"/>
</dbReference>
<dbReference type="PANTHER" id="PTHR23519:SF1">
    <property type="entry name" value="AUTOPHAGY-RELATED PROTEIN 22"/>
    <property type="match status" value="1"/>
</dbReference>
<keyword evidence="5 7" id="KW-0472">Membrane</keyword>
<feature type="transmembrane region" description="Helical" evidence="7">
    <location>
        <begin position="268"/>
        <end position="296"/>
    </location>
</feature>
<reference evidence="9 10" key="1">
    <citation type="submission" date="2012-08" db="EMBL/GenBank/DDBJ databases">
        <title>Whole genome shotgun sequence of Kineosphaera limosa NBRC 100340.</title>
        <authorList>
            <person name="Yoshida I."/>
            <person name="Isaki S."/>
            <person name="Hosoyama A."/>
            <person name="Tsuchikane K."/>
            <person name="Katsumata H."/>
            <person name="Ando Y."/>
            <person name="Ohji S."/>
            <person name="Hamada M."/>
            <person name="Tamura T."/>
            <person name="Yamazoe A."/>
            <person name="Yamazaki S."/>
            <person name="Fujita N."/>
        </authorList>
    </citation>
    <scope>NUCLEOTIDE SEQUENCE [LARGE SCALE GENOMIC DNA]</scope>
    <source>
        <strain evidence="9 10">NBRC 100340</strain>
    </source>
</reference>
<dbReference type="InterPro" id="IPR024671">
    <property type="entry name" value="Atg22-like"/>
</dbReference>